<gene>
    <name evidence="1" type="ORF">F8M41_012007</name>
</gene>
<name>A0A8H4A198_GIGMA</name>
<organism evidence="1 2">
    <name type="scientific">Gigaspora margarita</name>
    <dbReference type="NCBI Taxonomy" id="4874"/>
    <lineage>
        <taxon>Eukaryota</taxon>
        <taxon>Fungi</taxon>
        <taxon>Fungi incertae sedis</taxon>
        <taxon>Mucoromycota</taxon>
        <taxon>Glomeromycotina</taxon>
        <taxon>Glomeromycetes</taxon>
        <taxon>Diversisporales</taxon>
        <taxon>Gigasporaceae</taxon>
        <taxon>Gigaspora</taxon>
    </lineage>
</organism>
<protein>
    <submittedName>
        <fullName evidence="1">Uncharacterized protein</fullName>
    </submittedName>
</protein>
<evidence type="ECO:0000313" key="2">
    <source>
        <dbReference type="Proteomes" id="UP000439903"/>
    </source>
</evidence>
<sequence>MVFDQAKSQFGIAKRTDINYGNILTPNIAVQLPDIKGAKVQCLIIYRIIDGQDGGYNVFLVDKGPSEFFILGNYLATEYHEYKIDFYSNVPFDNYTWCWGYHLTHTPVYRANITSNPWQISLSDYSVRIKVKAPNPSTCLALISIYEYSPYVTRHDVSIDFSNLDPSGYYVLPDPIRAYTGAIHHVVSFKDSNGDSGCQNPVATSQTFVTDLEEDPMAIG</sequence>
<dbReference type="Proteomes" id="UP000439903">
    <property type="component" value="Unassembled WGS sequence"/>
</dbReference>
<accession>A0A8H4A198</accession>
<dbReference type="EMBL" id="WTPW01002441">
    <property type="protein sequence ID" value="KAF0382058.1"/>
    <property type="molecule type" value="Genomic_DNA"/>
</dbReference>
<reference evidence="1 2" key="1">
    <citation type="journal article" date="2019" name="Environ. Microbiol.">
        <title>At the nexus of three kingdoms: the genome of the mycorrhizal fungus Gigaspora margarita provides insights into plant, endobacterial and fungal interactions.</title>
        <authorList>
            <person name="Venice F."/>
            <person name="Ghignone S."/>
            <person name="Salvioli di Fossalunga A."/>
            <person name="Amselem J."/>
            <person name="Novero M."/>
            <person name="Xianan X."/>
            <person name="Sedzielewska Toro K."/>
            <person name="Morin E."/>
            <person name="Lipzen A."/>
            <person name="Grigoriev I.V."/>
            <person name="Henrissat B."/>
            <person name="Martin F.M."/>
            <person name="Bonfante P."/>
        </authorList>
    </citation>
    <scope>NUCLEOTIDE SEQUENCE [LARGE SCALE GENOMIC DNA]</scope>
    <source>
        <strain evidence="1 2">BEG34</strain>
    </source>
</reference>
<comment type="caution">
    <text evidence="1">The sequence shown here is derived from an EMBL/GenBank/DDBJ whole genome shotgun (WGS) entry which is preliminary data.</text>
</comment>
<proteinExistence type="predicted"/>
<dbReference type="OrthoDB" id="2465554at2759"/>
<dbReference type="AlphaFoldDB" id="A0A8H4A198"/>
<evidence type="ECO:0000313" key="1">
    <source>
        <dbReference type="EMBL" id="KAF0382058.1"/>
    </source>
</evidence>
<keyword evidence="2" id="KW-1185">Reference proteome</keyword>